<reference evidence="3 4" key="1">
    <citation type="submission" date="2016-10" db="EMBL/GenBank/DDBJ databases">
        <authorList>
            <person name="Varghese N."/>
            <person name="Submissions S."/>
        </authorList>
    </citation>
    <scope>NUCLEOTIDE SEQUENCE [LARGE SCALE GENOMIC DNA]</scope>
    <source>
        <strain evidence="3 4">FF3</strain>
    </source>
</reference>
<organism evidence="3 4">
    <name type="scientific">Marinovum algicola</name>
    <dbReference type="NCBI Taxonomy" id="42444"/>
    <lineage>
        <taxon>Bacteria</taxon>
        <taxon>Pseudomonadati</taxon>
        <taxon>Pseudomonadota</taxon>
        <taxon>Alphaproteobacteria</taxon>
        <taxon>Rhodobacterales</taxon>
        <taxon>Roseobacteraceae</taxon>
        <taxon>Marinovum</taxon>
    </lineage>
</organism>
<accession>A0A975ZN54</accession>
<dbReference type="InterPro" id="IPR003774">
    <property type="entry name" value="AlgH-like"/>
</dbReference>
<name>A0A975ZN54_9RHOB</name>
<dbReference type="HAMAP" id="MF_00758">
    <property type="entry name" value="UPF0301"/>
    <property type="match status" value="1"/>
</dbReference>
<dbReference type="PANTHER" id="PTHR30327:SF1">
    <property type="entry name" value="UPF0301 PROTEIN YQGE"/>
    <property type="match status" value="1"/>
</dbReference>
<comment type="similarity">
    <text evidence="1 2">Belongs to the UPF0301 (AlgH) family.</text>
</comment>
<evidence type="ECO:0000256" key="1">
    <source>
        <dbReference type="ARBA" id="ARBA00009600"/>
    </source>
</evidence>
<evidence type="ECO:0000313" key="3">
    <source>
        <dbReference type="EMBL" id="SEJ36921.1"/>
    </source>
</evidence>
<dbReference type="NCBIfam" id="NF001268">
    <property type="entry name" value="PRK00228.1-4"/>
    <property type="match status" value="1"/>
</dbReference>
<comment type="caution">
    <text evidence="3">The sequence shown here is derived from an EMBL/GenBank/DDBJ whole genome shotgun (WGS) entry which is preliminary data.</text>
</comment>
<keyword evidence="4" id="KW-1185">Reference proteome</keyword>
<dbReference type="Gene3D" id="3.40.1740.10">
    <property type="entry name" value="VC0467-like"/>
    <property type="match status" value="1"/>
</dbReference>
<dbReference type="Proteomes" id="UP000182932">
    <property type="component" value="Unassembled WGS sequence"/>
</dbReference>
<proteinExistence type="inferred from homology"/>
<dbReference type="GO" id="GO:0005829">
    <property type="term" value="C:cytosol"/>
    <property type="evidence" value="ECO:0007669"/>
    <property type="project" value="TreeGrafter"/>
</dbReference>
<gene>
    <name evidence="3" type="ORF">SAMN04487940_105132</name>
</gene>
<protein>
    <recommendedName>
        <fullName evidence="2">UPF0301 protein SAMN04487940_105132</fullName>
    </recommendedName>
</protein>
<sequence>MNEPMTNDGDTGLTGQVLIAMPGMLDPRFAHSVVYLCAHSPEGAMGLIFNKPVADLGLGELLEQLEVPVTDDFRQSRLHFGGPVEQGRGFVLHTPDYESPVATLHVDEMVSMTATMDILEEIGAGRGPRRRLVALGYAGWGPGQLEMELGQNGWLTCEPDPALLFDRPDPEKWEAALGVLGIDALALSATAGHA</sequence>
<dbReference type="RefSeq" id="WP_244526469.1">
    <property type="nucleotide sequence ID" value="NZ_CATLQZ010000014.1"/>
</dbReference>
<evidence type="ECO:0000313" key="4">
    <source>
        <dbReference type="Proteomes" id="UP000182932"/>
    </source>
</evidence>
<dbReference type="PANTHER" id="PTHR30327">
    <property type="entry name" value="UNCHARACTERIZED PROTEIN YQGE"/>
    <property type="match status" value="1"/>
</dbReference>
<evidence type="ECO:0000256" key="2">
    <source>
        <dbReference type="HAMAP-Rule" id="MF_00758"/>
    </source>
</evidence>
<dbReference type="EMBL" id="FNYY01000005">
    <property type="protein sequence ID" value="SEJ36921.1"/>
    <property type="molecule type" value="Genomic_DNA"/>
</dbReference>
<dbReference type="SUPFAM" id="SSF143456">
    <property type="entry name" value="VC0467-like"/>
    <property type="match status" value="1"/>
</dbReference>
<dbReference type="AlphaFoldDB" id="A0A975ZN54"/>
<dbReference type="GeneID" id="80818099"/>
<dbReference type="Pfam" id="PF02622">
    <property type="entry name" value="DUF179"/>
    <property type="match status" value="1"/>
</dbReference>